<proteinExistence type="predicted"/>
<dbReference type="EMBL" id="BSFF01000002">
    <property type="protein sequence ID" value="GLK55284.1"/>
    <property type="molecule type" value="Genomic_DNA"/>
</dbReference>
<gene>
    <name evidence="2" type="ORF">GCM10008170_13030</name>
    <name evidence="3" type="ORF">JOD31_000204</name>
</gene>
<evidence type="ECO:0000256" key="1">
    <source>
        <dbReference type="SAM" id="Phobius"/>
    </source>
</evidence>
<reference evidence="2" key="3">
    <citation type="submission" date="2023-01" db="EMBL/GenBank/DDBJ databases">
        <authorList>
            <person name="Sun Q."/>
            <person name="Evtushenko L."/>
        </authorList>
    </citation>
    <scope>NUCLEOTIDE SEQUENCE</scope>
    <source>
        <strain evidence="2">VKM B-1606</strain>
    </source>
</reference>
<dbReference type="Proteomes" id="UP001143400">
    <property type="component" value="Unassembled WGS sequence"/>
</dbReference>
<reference evidence="2" key="1">
    <citation type="journal article" date="2014" name="Int. J. Syst. Evol. Microbiol.">
        <title>Complete genome sequence of Corynebacterium casei LMG S-19264T (=DSM 44701T), isolated from a smear-ripened cheese.</title>
        <authorList>
            <consortium name="US DOE Joint Genome Institute (JGI-PGF)"/>
            <person name="Walter F."/>
            <person name="Albersmeier A."/>
            <person name="Kalinowski J."/>
            <person name="Ruckert C."/>
        </authorList>
    </citation>
    <scope>NUCLEOTIDE SEQUENCE</scope>
    <source>
        <strain evidence="2">VKM B-1606</strain>
    </source>
</reference>
<keyword evidence="4" id="KW-1185">Reference proteome</keyword>
<dbReference type="EMBL" id="JAFBCY010000001">
    <property type="protein sequence ID" value="MBM7849992.1"/>
    <property type="molecule type" value="Genomic_DNA"/>
</dbReference>
<evidence type="ECO:0000313" key="4">
    <source>
        <dbReference type="Proteomes" id="UP000758856"/>
    </source>
</evidence>
<evidence type="ECO:0000313" key="2">
    <source>
        <dbReference type="EMBL" id="GLK55284.1"/>
    </source>
</evidence>
<feature type="transmembrane region" description="Helical" evidence="1">
    <location>
        <begin position="163"/>
        <end position="187"/>
    </location>
</feature>
<organism evidence="2 5">
    <name type="scientific">Methylopila capsulata</name>
    <dbReference type="NCBI Taxonomy" id="61654"/>
    <lineage>
        <taxon>Bacteria</taxon>
        <taxon>Pseudomonadati</taxon>
        <taxon>Pseudomonadota</taxon>
        <taxon>Alphaproteobacteria</taxon>
        <taxon>Hyphomicrobiales</taxon>
        <taxon>Methylopilaceae</taxon>
        <taxon>Methylopila</taxon>
    </lineage>
</organism>
<feature type="transmembrane region" description="Helical" evidence="1">
    <location>
        <begin position="137"/>
        <end position="157"/>
    </location>
</feature>
<feature type="transmembrane region" description="Helical" evidence="1">
    <location>
        <begin position="199"/>
        <end position="220"/>
    </location>
</feature>
<feature type="transmembrane region" description="Helical" evidence="1">
    <location>
        <begin position="88"/>
        <end position="116"/>
    </location>
</feature>
<evidence type="ECO:0000313" key="5">
    <source>
        <dbReference type="Proteomes" id="UP001143400"/>
    </source>
</evidence>
<dbReference type="RefSeq" id="WP_204948467.1">
    <property type="nucleotide sequence ID" value="NZ_BSFF01000002.1"/>
</dbReference>
<dbReference type="AlphaFoldDB" id="A0A9W6ITV9"/>
<evidence type="ECO:0008006" key="6">
    <source>
        <dbReference type="Google" id="ProtNLM"/>
    </source>
</evidence>
<feature type="transmembrane region" description="Helical" evidence="1">
    <location>
        <begin position="49"/>
        <end position="68"/>
    </location>
</feature>
<dbReference type="Proteomes" id="UP000758856">
    <property type="component" value="Unassembled WGS sequence"/>
</dbReference>
<keyword evidence="1" id="KW-1133">Transmembrane helix</keyword>
<sequence>MSFDASAGAASPLSLGYGWRALLRHVPQSVVLMRRVTREMQAVGIDERWRFIAIAAVAAVMAAESAVLEAYAPDTFFDEWRTAYGASAVLAGVFLGYVALGIVTVYAIALILQVTFRVARRGTAFADMRTAMASSGYPQVVLSLFNLAVMGAAALAGEEWRGAALSVIEASLLVAAALAIGYGVVAVSAATGVPTLQVLGLHVVAGLGTVAAVVAGAWALGLVI</sequence>
<comment type="caution">
    <text evidence="2">The sequence shown here is derived from an EMBL/GenBank/DDBJ whole genome shotgun (WGS) entry which is preliminary data.</text>
</comment>
<protein>
    <recommendedName>
        <fullName evidence="6">Yip1 domain-containing protein</fullName>
    </recommendedName>
</protein>
<keyword evidence="1" id="KW-0812">Transmembrane</keyword>
<keyword evidence="1" id="KW-0472">Membrane</keyword>
<evidence type="ECO:0000313" key="3">
    <source>
        <dbReference type="EMBL" id="MBM7849992.1"/>
    </source>
</evidence>
<accession>A0A9W6ITV9</accession>
<name>A0A9W6ITV9_9HYPH</name>
<reference evidence="3 4" key="2">
    <citation type="submission" date="2021-01" db="EMBL/GenBank/DDBJ databases">
        <title>Genomic Encyclopedia of Type Strains, Phase IV (KMG-IV): sequencing the most valuable type-strain genomes for metagenomic binning, comparative biology and taxonomic classification.</title>
        <authorList>
            <person name="Goeker M."/>
        </authorList>
    </citation>
    <scope>NUCLEOTIDE SEQUENCE [LARGE SCALE GENOMIC DNA]</scope>
    <source>
        <strain evidence="3 4">DSM 6130</strain>
    </source>
</reference>